<feature type="compositionally biased region" description="Polar residues" evidence="1">
    <location>
        <begin position="1"/>
        <end position="12"/>
    </location>
</feature>
<sequence>MTISSTGKTVSPRQKRAKLKGETTVEVENNQGQSLNKEQVEPNAELSVEASEQEQIHGKLAVAGAHSITGSNWEIAGTVSIAGLRPISTSTLEVVETIDIMGLRPITAHTFNIVDSINLSGIRPIASSALVLSSTYSSMGDRPVASNTIDDSDSLMGFID</sequence>
<feature type="compositionally biased region" description="Polar residues" evidence="1">
    <location>
        <begin position="26"/>
        <end position="37"/>
    </location>
</feature>
<feature type="region of interest" description="Disordered" evidence="1">
    <location>
        <begin position="1"/>
        <end position="39"/>
    </location>
</feature>
<proteinExistence type="predicted"/>
<dbReference type="AlphaFoldDB" id="A0A1Z4KT07"/>
<name>A0A1Z4KT07_ANAVA</name>
<reference evidence="2 3" key="1">
    <citation type="submission" date="2017-06" db="EMBL/GenBank/DDBJ databases">
        <title>Genome sequencing of cyanobaciteial culture collection at National Institute for Environmental Studies (NIES).</title>
        <authorList>
            <person name="Hirose Y."/>
            <person name="Shimura Y."/>
            <person name="Fujisawa T."/>
            <person name="Nakamura Y."/>
            <person name="Kawachi M."/>
        </authorList>
    </citation>
    <scope>NUCLEOTIDE SEQUENCE [LARGE SCALE GENOMIC DNA]</scope>
    <source>
        <strain evidence="2 3">NIES-23</strain>
    </source>
</reference>
<dbReference type="Proteomes" id="UP000217507">
    <property type="component" value="Chromosome"/>
</dbReference>
<gene>
    <name evidence="2" type="ORF">NIES23_49310</name>
</gene>
<protein>
    <submittedName>
        <fullName evidence="2">Uncharacterized protein</fullName>
    </submittedName>
</protein>
<dbReference type="EMBL" id="AP018216">
    <property type="protein sequence ID" value="BAY72107.1"/>
    <property type="molecule type" value="Genomic_DNA"/>
</dbReference>
<accession>A0A1Z4KT07</accession>
<organism evidence="2 3">
    <name type="scientific">Trichormus variabilis NIES-23</name>
    <dbReference type="NCBI Taxonomy" id="1973479"/>
    <lineage>
        <taxon>Bacteria</taxon>
        <taxon>Bacillati</taxon>
        <taxon>Cyanobacteriota</taxon>
        <taxon>Cyanophyceae</taxon>
        <taxon>Nostocales</taxon>
        <taxon>Nostocaceae</taxon>
        <taxon>Trichormus</taxon>
    </lineage>
</organism>
<evidence type="ECO:0000256" key="1">
    <source>
        <dbReference type="SAM" id="MobiDB-lite"/>
    </source>
</evidence>
<evidence type="ECO:0000313" key="3">
    <source>
        <dbReference type="Proteomes" id="UP000217507"/>
    </source>
</evidence>
<evidence type="ECO:0000313" key="2">
    <source>
        <dbReference type="EMBL" id="BAY72107.1"/>
    </source>
</evidence>